<proteinExistence type="predicted"/>
<sequence>MRRISTSSIPSLDSKGGDPFMGFRPSLSPRWSNLALPPFPGQAPPRPLEGALSSQQLLPVPAPMPFGCSSSSPKSPLRSDLPGVPVLPDFPRIPAFALSRASSQPTERRGLRPTSA</sequence>
<dbReference type="Proteomes" id="UP001057402">
    <property type="component" value="Chromosome 1"/>
</dbReference>
<evidence type="ECO:0000313" key="2">
    <source>
        <dbReference type="Proteomes" id="UP001057402"/>
    </source>
</evidence>
<evidence type="ECO:0000313" key="1">
    <source>
        <dbReference type="EMBL" id="KAI4388719.1"/>
    </source>
</evidence>
<reference evidence="2" key="1">
    <citation type="journal article" date="2023" name="Front. Plant Sci.">
        <title>Chromosomal-level genome assembly of Melastoma candidum provides insights into trichome evolution.</title>
        <authorList>
            <person name="Zhong Y."/>
            <person name="Wu W."/>
            <person name="Sun C."/>
            <person name="Zou P."/>
            <person name="Liu Y."/>
            <person name="Dai S."/>
            <person name="Zhou R."/>
        </authorList>
    </citation>
    <scope>NUCLEOTIDE SEQUENCE [LARGE SCALE GENOMIC DNA]</scope>
</reference>
<dbReference type="EMBL" id="CM042880">
    <property type="protein sequence ID" value="KAI4388719.1"/>
    <property type="molecule type" value="Genomic_DNA"/>
</dbReference>
<gene>
    <name evidence="1" type="ORF">MLD38_001024</name>
</gene>
<accession>A0ACB9SCD0</accession>
<protein>
    <submittedName>
        <fullName evidence="1">Uncharacterized protein</fullName>
    </submittedName>
</protein>
<keyword evidence="2" id="KW-1185">Reference proteome</keyword>
<name>A0ACB9SCD0_9MYRT</name>
<comment type="caution">
    <text evidence="1">The sequence shown here is derived from an EMBL/GenBank/DDBJ whole genome shotgun (WGS) entry which is preliminary data.</text>
</comment>
<organism evidence="1 2">
    <name type="scientific">Melastoma candidum</name>
    <dbReference type="NCBI Taxonomy" id="119954"/>
    <lineage>
        <taxon>Eukaryota</taxon>
        <taxon>Viridiplantae</taxon>
        <taxon>Streptophyta</taxon>
        <taxon>Embryophyta</taxon>
        <taxon>Tracheophyta</taxon>
        <taxon>Spermatophyta</taxon>
        <taxon>Magnoliopsida</taxon>
        <taxon>eudicotyledons</taxon>
        <taxon>Gunneridae</taxon>
        <taxon>Pentapetalae</taxon>
        <taxon>rosids</taxon>
        <taxon>malvids</taxon>
        <taxon>Myrtales</taxon>
        <taxon>Melastomataceae</taxon>
        <taxon>Melastomatoideae</taxon>
        <taxon>Melastomateae</taxon>
        <taxon>Melastoma</taxon>
    </lineage>
</organism>